<protein>
    <submittedName>
        <fullName evidence="2">Gfo/Idh/MocA family oxidoreductase</fullName>
    </submittedName>
</protein>
<dbReference type="SUPFAM" id="SSF51735">
    <property type="entry name" value="NAD(P)-binding Rossmann-fold domains"/>
    <property type="match status" value="1"/>
</dbReference>
<gene>
    <name evidence="2" type="ORF">QYB97_05335</name>
</gene>
<keyword evidence="3" id="KW-1185">Reference proteome</keyword>
<reference evidence="2" key="1">
    <citation type="submission" date="2023-07" db="EMBL/GenBank/DDBJ databases">
        <title>Fictibacillus sp. isolated from freshwater pond.</title>
        <authorList>
            <person name="Kirdat K."/>
            <person name="Bhat A."/>
            <person name="Mourya A."/>
            <person name="Yadav A."/>
        </authorList>
    </citation>
    <scope>NUCLEOTIDE SEQUENCE</scope>
    <source>
        <strain evidence="2">NE201</strain>
    </source>
</reference>
<comment type="caution">
    <text evidence="2">The sequence shown here is derived from an EMBL/GenBank/DDBJ whole genome shotgun (WGS) entry which is preliminary data.</text>
</comment>
<dbReference type="EMBL" id="JAUHTR010000002">
    <property type="protein sequence ID" value="MDN4523886.1"/>
    <property type="molecule type" value="Genomic_DNA"/>
</dbReference>
<evidence type="ECO:0000313" key="2">
    <source>
        <dbReference type="EMBL" id="MDN4523886.1"/>
    </source>
</evidence>
<dbReference type="Pfam" id="PF01408">
    <property type="entry name" value="GFO_IDH_MocA"/>
    <property type="match status" value="1"/>
</dbReference>
<dbReference type="InterPro" id="IPR000683">
    <property type="entry name" value="Gfo/Idh/MocA-like_OxRdtase_N"/>
</dbReference>
<evidence type="ECO:0000259" key="1">
    <source>
        <dbReference type="Pfam" id="PF01408"/>
    </source>
</evidence>
<dbReference type="Proteomes" id="UP001172721">
    <property type="component" value="Unassembled WGS sequence"/>
</dbReference>
<dbReference type="InterPro" id="IPR036291">
    <property type="entry name" value="NAD(P)-bd_dom_sf"/>
</dbReference>
<dbReference type="Gene3D" id="3.40.50.720">
    <property type="entry name" value="NAD(P)-binding Rossmann-like Domain"/>
    <property type="match status" value="1"/>
</dbReference>
<sequence>MVHPIRFSIIGGGSFRALYYLRIARMLPQKFHIAGMVVRDETKGRELEERWNVRTYRNLEQLLQSEHPDFVVTSVTGSVNARYVLELGDMDIPVLTETPPGSTLQELYTLHDELTLKKKKIQVAEQYHLHPLHAARLSLIQSGMLGKVTETTVSISHFYHGVSLIRKMLGITFEDAEITAKRFTTSILAGPGREGPPKEEKLITAERDLAWLQFGEKLGIYDFTKDQHRSWIRSNHLSVRGTKGELFDERISVLTDYQTPLPLTFQRVNKGEQENQEGYYLDGILAGERWVYKNPFSPARLYDDEIAIATCLQKMADYVTGGPNFYSLQEASQDHYLGLMIQEAIETGQTVMTSKQPWSEE</sequence>
<proteinExistence type="predicted"/>
<name>A0ABT8HT02_9BACL</name>
<dbReference type="RefSeq" id="WP_301164943.1">
    <property type="nucleotide sequence ID" value="NZ_JAUHTR010000002.1"/>
</dbReference>
<evidence type="ECO:0000313" key="3">
    <source>
        <dbReference type="Proteomes" id="UP001172721"/>
    </source>
</evidence>
<dbReference type="PANTHER" id="PTHR43377">
    <property type="entry name" value="BILIVERDIN REDUCTASE A"/>
    <property type="match status" value="1"/>
</dbReference>
<dbReference type="InterPro" id="IPR051450">
    <property type="entry name" value="Gfo/Idh/MocA_Oxidoreductases"/>
</dbReference>
<organism evidence="2 3">
    <name type="scientific">Fictibacillus fluitans</name>
    <dbReference type="NCBI Taxonomy" id="3058422"/>
    <lineage>
        <taxon>Bacteria</taxon>
        <taxon>Bacillati</taxon>
        <taxon>Bacillota</taxon>
        <taxon>Bacilli</taxon>
        <taxon>Bacillales</taxon>
        <taxon>Fictibacillaceae</taxon>
        <taxon>Fictibacillus</taxon>
    </lineage>
</organism>
<dbReference type="PANTHER" id="PTHR43377:SF2">
    <property type="entry name" value="BINDING ROSSMANN FOLD OXIDOREDUCTASE, PUTATIVE (AFU_ORTHOLOGUE AFUA_4G00560)-RELATED"/>
    <property type="match status" value="1"/>
</dbReference>
<accession>A0ABT8HT02</accession>
<feature type="domain" description="Gfo/Idh/MocA-like oxidoreductase N-terminal" evidence="1">
    <location>
        <begin position="5"/>
        <end position="124"/>
    </location>
</feature>